<feature type="region of interest" description="Disordered" evidence="1">
    <location>
        <begin position="117"/>
        <end position="171"/>
    </location>
</feature>
<keyword evidence="4" id="KW-1185">Reference proteome</keyword>
<feature type="compositionally biased region" description="Polar residues" evidence="1">
    <location>
        <begin position="194"/>
        <end position="232"/>
    </location>
</feature>
<dbReference type="EMBL" id="JAMKFB020000020">
    <property type="protein sequence ID" value="KAL0164618.1"/>
    <property type="molecule type" value="Genomic_DNA"/>
</dbReference>
<dbReference type="Pfam" id="PF15018">
    <property type="entry name" value="InaF-motif"/>
    <property type="match status" value="1"/>
</dbReference>
<evidence type="ECO:0000313" key="4">
    <source>
        <dbReference type="Proteomes" id="UP001529510"/>
    </source>
</evidence>
<keyword evidence="2" id="KW-1133">Transmembrane helix</keyword>
<evidence type="ECO:0000256" key="2">
    <source>
        <dbReference type="SAM" id="Phobius"/>
    </source>
</evidence>
<evidence type="ECO:0008006" key="5">
    <source>
        <dbReference type="Google" id="ProtNLM"/>
    </source>
</evidence>
<name>A0ABD0NRS3_CIRMR</name>
<reference evidence="3 4" key="1">
    <citation type="submission" date="2024-05" db="EMBL/GenBank/DDBJ databases">
        <title>Genome sequencing and assembly of Indian major carp, Cirrhinus mrigala (Hamilton, 1822).</title>
        <authorList>
            <person name="Mohindra V."/>
            <person name="Chowdhury L.M."/>
            <person name="Lal K."/>
            <person name="Jena J.K."/>
        </authorList>
    </citation>
    <scope>NUCLEOTIDE SEQUENCE [LARGE SCALE GENOMIC DNA]</scope>
    <source>
        <strain evidence="3">CM1030</strain>
        <tissue evidence="3">Blood</tissue>
    </source>
</reference>
<sequence>MRERDFMPNMERGKPATYTGDKKAKMAAKTSKKWVRLATVFAYVLSVSLAAIILAIYYSLIWKPTSASVSGRSDVLVTAAVMPINTNNITTSDVPTTNKMNNTPEVSLRSTQIPTYAHSTSSHRQQHWGDEKGHGGLPSIPTTKTKNTDQTGIFDSTHINENPGRFSTAEVSHVSETSILVAGASSEPSLAHGATSSTKPNIYSSSGAGATENQPNMWDSTSPTTDQASWTSYRARPDVSSLTERGLELIEGSSPLQEELVTKDTENAASGV</sequence>
<keyword evidence="2" id="KW-0812">Transmembrane</keyword>
<evidence type="ECO:0000313" key="3">
    <source>
        <dbReference type="EMBL" id="KAL0164618.1"/>
    </source>
</evidence>
<feature type="compositionally biased region" description="Polar residues" evidence="1">
    <location>
        <begin position="140"/>
        <end position="160"/>
    </location>
</feature>
<feature type="transmembrane region" description="Helical" evidence="2">
    <location>
        <begin position="34"/>
        <end position="60"/>
    </location>
</feature>
<dbReference type="AlphaFoldDB" id="A0ABD0NRS3"/>
<dbReference type="PANTHER" id="PTHR34929">
    <property type="entry name" value="ZGC:153157"/>
    <property type="match status" value="1"/>
</dbReference>
<comment type="caution">
    <text evidence="3">The sequence shown here is derived from an EMBL/GenBank/DDBJ whole genome shotgun (WGS) entry which is preliminary data.</text>
</comment>
<proteinExistence type="predicted"/>
<dbReference type="Proteomes" id="UP001529510">
    <property type="component" value="Unassembled WGS sequence"/>
</dbReference>
<accession>A0ABD0NRS3</accession>
<dbReference type="InterPro" id="IPR029162">
    <property type="entry name" value="InaF-motif"/>
</dbReference>
<dbReference type="PANTHER" id="PTHR34929:SF1">
    <property type="entry name" value="INAF MOTIF CONTAINING 2"/>
    <property type="match status" value="1"/>
</dbReference>
<feature type="region of interest" description="Disordered" evidence="1">
    <location>
        <begin position="185"/>
        <end position="272"/>
    </location>
</feature>
<evidence type="ECO:0000256" key="1">
    <source>
        <dbReference type="SAM" id="MobiDB-lite"/>
    </source>
</evidence>
<gene>
    <name evidence="3" type="ORF">M9458_040371</name>
</gene>
<keyword evidence="2" id="KW-0472">Membrane</keyword>
<organism evidence="3 4">
    <name type="scientific">Cirrhinus mrigala</name>
    <name type="common">Mrigala</name>
    <dbReference type="NCBI Taxonomy" id="683832"/>
    <lineage>
        <taxon>Eukaryota</taxon>
        <taxon>Metazoa</taxon>
        <taxon>Chordata</taxon>
        <taxon>Craniata</taxon>
        <taxon>Vertebrata</taxon>
        <taxon>Euteleostomi</taxon>
        <taxon>Actinopterygii</taxon>
        <taxon>Neopterygii</taxon>
        <taxon>Teleostei</taxon>
        <taxon>Ostariophysi</taxon>
        <taxon>Cypriniformes</taxon>
        <taxon>Cyprinidae</taxon>
        <taxon>Labeoninae</taxon>
        <taxon>Labeonini</taxon>
        <taxon>Cirrhinus</taxon>
    </lineage>
</organism>
<protein>
    <recommendedName>
        <fullName evidence="5">Transmembrane protein INAFM2</fullName>
    </recommendedName>
</protein>